<dbReference type="PANTHER" id="PTHR43080:SF2">
    <property type="entry name" value="CBS DOMAIN-CONTAINING PROTEIN"/>
    <property type="match status" value="1"/>
</dbReference>
<dbReference type="Proteomes" id="UP000240880">
    <property type="component" value="Unassembled WGS sequence"/>
</dbReference>
<sequence length="139" mass="15159">MKVEEIASREAVTLDKEAKIIDAAKLIAAKRVGFLVLVDASNPKKPWGVVSERDIIKAIAEGEPLDAKVKSIATTKVIAIKKDEEIGKAAALMVSNNIRHLVVLDEYDRLFGVVSIRDLIAEKSALKSLAHYETSSHVL</sequence>
<dbReference type="CDD" id="cd09836">
    <property type="entry name" value="CBS_pair_arch"/>
    <property type="match status" value="1"/>
</dbReference>
<organism evidence="4 5">
    <name type="scientific">Candidatus Marsarchaeota G1 archaeon OSP_D</name>
    <dbReference type="NCBI Taxonomy" id="1978155"/>
    <lineage>
        <taxon>Archaea</taxon>
        <taxon>Candidatus Marsarchaeota</taxon>
        <taxon>Candidatus Marsarchaeota group 1</taxon>
    </lineage>
</organism>
<dbReference type="SUPFAM" id="SSF54631">
    <property type="entry name" value="CBS-domain pair"/>
    <property type="match status" value="1"/>
</dbReference>
<name>A0A2R6A5S8_9ARCH</name>
<dbReference type="PANTHER" id="PTHR43080">
    <property type="entry name" value="CBS DOMAIN-CONTAINING PROTEIN CBSX3, MITOCHONDRIAL"/>
    <property type="match status" value="1"/>
</dbReference>
<evidence type="ECO:0000259" key="3">
    <source>
        <dbReference type="PROSITE" id="PS51371"/>
    </source>
</evidence>
<comment type="caution">
    <text evidence="4">The sequence shown here is derived from an EMBL/GenBank/DDBJ whole genome shotgun (WGS) entry which is preliminary data.</text>
</comment>
<dbReference type="Pfam" id="PF00571">
    <property type="entry name" value="CBS"/>
    <property type="match status" value="2"/>
</dbReference>
<dbReference type="AlphaFoldDB" id="A0A2R6A5S8"/>
<feature type="domain" description="CBS" evidence="3">
    <location>
        <begin position="73"/>
        <end position="133"/>
    </location>
</feature>
<dbReference type="PROSITE" id="PS51371">
    <property type="entry name" value="CBS"/>
    <property type="match status" value="2"/>
</dbReference>
<dbReference type="InterPro" id="IPR000644">
    <property type="entry name" value="CBS_dom"/>
</dbReference>
<dbReference type="Gene3D" id="3.10.580.10">
    <property type="entry name" value="CBS-domain"/>
    <property type="match status" value="1"/>
</dbReference>
<proteinExistence type="predicted"/>
<dbReference type="SMART" id="SM00116">
    <property type="entry name" value="CBS"/>
    <property type="match status" value="2"/>
</dbReference>
<evidence type="ECO:0000256" key="2">
    <source>
        <dbReference type="PROSITE-ProRule" id="PRU00703"/>
    </source>
</evidence>
<evidence type="ECO:0000313" key="5">
    <source>
        <dbReference type="Proteomes" id="UP000240880"/>
    </source>
</evidence>
<evidence type="ECO:0000313" key="4">
    <source>
        <dbReference type="EMBL" id="PSN81731.1"/>
    </source>
</evidence>
<reference evidence="4 5" key="1">
    <citation type="submission" date="2017-04" db="EMBL/GenBank/DDBJ databases">
        <title>Novel microbial lineages endemic to geothermal iron-oxide mats fill important gaps in the evolutionary history of Archaea.</title>
        <authorList>
            <person name="Jay Z.J."/>
            <person name="Beam J.P."/>
            <person name="Dlakic M."/>
            <person name="Rusch D.B."/>
            <person name="Kozubal M.A."/>
            <person name="Inskeep W.P."/>
        </authorList>
    </citation>
    <scope>NUCLEOTIDE SEQUENCE [LARGE SCALE GENOMIC DNA]</scope>
    <source>
        <strain evidence="4">OSP_D</strain>
    </source>
</reference>
<dbReference type="InterPro" id="IPR051257">
    <property type="entry name" value="Diverse_CBS-Domain"/>
</dbReference>
<dbReference type="InterPro" id="IPR046342">
    <property type="entry name" value="CBS_dom_sf"/>
</dbReference>
<keyword evidence="1 2" id="KW-0129">CBS domain</keyword>
<evidence type="ECO:0000256" key="1">
    <source>
        <dbReference type="ARBA" id="ARBA00023122"/>
    </source>
</evidence>
<accession>A0A2R6A5S8</accession>
<gene>
    <name evidence="4" type="ORF">B9Q01_10490</name>
</gene>
<feature type="domain" description="CBS" evidence="3">
    <location>
        <begin position="7"/>
        <end position="65"/>
    </location>
</feature>
<dbReference type="EMBL" id="NEXC01000173">
    <property type="protein sequence ID" value="PSN81731.1"/>
    <property type="molecule type" value="Genomic_DNA"/>
</dbReference>
<protein>
    <recommendedName>
        <fullName evidence="3">CBS domain-containing protein</fullName>
    </recommendedName>
</protein>